<protein>
    <recommendedName>
        <fullName evidence="3">Transposase IS4-like domain-containing protein</fullName>
    </recommendedName>
</protein>
<reference evidence="1 2" key="1">
    <citation type="journal article" date="2019" name="Genome Biol. Evol.">
        <title>Day and night: Metabolic profiles and evolutionary relationships of six axenic non-marine cyanobacteria.</title>
        <authorList>
            <person name="Will S.E."/>
            <person name="Henke P."/>
            <person name="Boedeker C."/>
            <person name="Huang S."/>
            <person name="Brinkmann H."/>
            <person name="Rohde M."/>
            <person name="Jarek M."/>
            <person name="Friedl T."/>
            <person name="Seufert S."/>
            <person name="Schumacher M."/>
            <person name="Overmann J."/>
            <person name="Neumann-Schaal M."/>
            <person name="Petersen J."/>
        </authorList>
    </citation>
    <scope>NUCLEOTIDE SEQUENCE [LARGE SCALE GENOMIC DNA]</scope>
    <source>
        <strain evidence="1 2">SAG 39.79</strain>
    </source>
</reference>
<evidence type="ECO:0000313" key="2">
    <source>
        <dbReference type="Proteomes" id="UP000282574"/>
    </source>
</evidence>
<dbReference type="AlphaFoldDB" id="A0AB37UIP1"/>
<gene>
    <name evidence="1" type="ORF">DSM107010_34780</name>
</gene>
<evidence type="ECO:0008006" key="3">
    <source>
        <dbReference type="Google" id="ProtNLM"/>
    </source>
</evidence>
<dbReference type="RefSeq" id="WP_106170707.1">
    <property type="nucleotide sequence ID" value="NZ_JAVKZF010000004.1"/>
</dbReference>
<name>A0AB37UIP1_9CYAN</name>
<evidence type="ECO:0000313" key="1">
    <source>
        <dbReference type="EMBL" id="RUT11209.1"/>
    </source>
</evidence>
<organism evidence="1 2">
    <name type="scientific">Chroococcidiopsis cubana SAG 39.79</name>
    <dbReference type="NCBI Taxonomy" id="388085"/>
    <lineage>
        <taxon>Bacteria</taxon>
        <taxon>Bacillati</taxon>
        <taxon>Cyanobacteriota</taxon>
        <taxon>Cyanophyceae</taxon>
        <taxon>Chroococcidiopsidales</taxon>
        <taxon>Chroococcidiopsidaceae</taxon>
        <taxon>Chroococcidiopsis</taxon>
    </lineage>
</organism>
<dbReference type="EMBL" id="RSCK01000029">
    <property type="protein sequence ID" value="RUT11209.1"/>
    <property type="molecule type" value="Genomic_DNA"/>
</dbReference>
<dbReference type="Proteomes" id="UP000282574">
    <property type="component" value="Unassembled WGS sequence"/>
</dbReference>
<accession>A0AB37UIP1</accession>
<comment type="caution">
    <text evidence="1">The sequence shown here is derived from an EMBL/GenBank/DDBJ whole genome shotgun (WGS) entry which is preliminary data.</text>
</comment>
<sequence>MGASIVESNAEFVTRQITILLGKTFLETEETAKSDTTLETMAQIAGQRWRIEECFKLAKDSVRFRGI</sequence>
<proteinExistence type="predicted"/>
<keyword evidence="2" id="KW-1185">Reference proteome</keyword>